<dbReference type="EMBL" id="CM056741">
    <property type="protein sequence ID" value="KAJ8685026.1"/>
    <property type="molecule type" value="Genomic_DNA"/>
</dbReference>
<comment type="caution">
    <text evidence="1">The sequence shown here is derived from an EMBL/GenBank/DDBJ whole genome shotgun (WGS) entry which is preliminary data.</text>
</comment>
<reference evidence="1" key="1">
    <citation type="submission" date="2023-04" db="EMBL/GenBank/DDBJ databases">
        <title>A chromosome-level genome assembly of the parasitoid wasp Eretmocerus hayati.</title>
        <authorList>
            <person name="Zhong Y."/>
            <person name="Liu S."/>
            <person name="Liu Y."/>
        </authorList>
    </citation>
    <scope>NUCLEOTIDE SEQUENCE</scope>
    <source>
        <strain evidence="1">ZJU_SS_LIU_2023</strain>
    </source>
</reference>
<proteinExistence type="predicted"/>
<gene>
    <name evidence="1" type="ORF">QAD02_020819</name>
</gene>
<organism evidence="1 2">
    <name type="scientific">Eretmocerus hayati</name>
    <dbReference type="NCBI Taxonomy" id="131215"/>
    <lineage>
        <taxon>Eukaryota</taxon>
        <taxon>Metazoa</taxon>
        <taxon>Ecdysozoa</taxon>
        <taxon>Arthropoda</taxon>
        <taxon>Hexapoda</taxon>
        <taxon>Insecta</taxon>
        <taxon>Pterygota</taxon>
        <taxon>Neoptera</taxon>
        <taxon>Endopterygota</taxon>
        <taxon>Hymenoptera</taxon>
        <taxon>Apocrita</taxon>
        <taxon>Proctotrupomorpha</taxon>
        <taxon>Chalcidoidea</taxon>
        <taxon>Aphelinidae</taxon>
        <taxon>Aphelininae</taxon>
        <taxon>Eretmocerus</taxon>
    </lineage>
</organism>
<evidence type="ECO:0000313" key="1">
    <source>
        <dbReference type="EMBL" id="KAJ8685026.1"/>
    </source>
</evidence>
<sequence>MAVERTPARKSSSASATEHSIDNQASNTEQRASEEDSTIQQSASNNVAHGSDLGINDETIFVQPSAPPVVNQPTGTLPKKGRKPKRVAYPDEPRNTRSNAQANKDAGTDNFSRASSSNSIAFTLGPDDLTLLHGDGEHDDDPRAHRSK</sequence>
<protein>
    <submittedName>
        <fullName evidence="1">Uncharacterized protein</fullName>
    </submittedName>
</protein>
<evidence type="ECO:0000313" key="2">
    <source>
        <dbReference type="Proteomes" id="UP001239111"/>
    </source>
</evidence>
<name>A0ACC2PNF2_9HYME</name>
<dbReference type="Proteomes" id="UP001239111">
    <property type="component" value="Chromosome 1"/>
</dbReference>
<keyword evidence="2" id="KW-1185">Reference proteome</keyword>
<accession>A0ACC2PNF2</accession>